<dbReference type="GO" id="GO:0005667">
    <property type="term" value="C:transcription regulator complex"/>
    <property type="evidence" value="ECO:0007669"/>
    <property type="project" value="TreeGrafter"/>
</dbReference>
<sequence>MVLINFDFICTGEEVKKRWKNLRDTFMRTRERIWKYFHVMSFLEPYIKERDTSGNLKADDPEGEEGEVVTLTMVPVTEDEDDGAADLLHTTASDTTSDSSTYIQHTAEDEDELYLQSLLPILRRLRGAQKSEKKNYLDDSD</sequence>
<dbReference type="GO" id="GO:0005634">
    <property type="term" value="C:nucleus"/>
    <property type="evidence" value="ECO:0007669"/>
    <property type="project" value="TreeGrafter"/>
</dbReference>
<protein>
    <recommendedName>
        <fullName evidence="3">MADF domain-containing protein</fullName>
    </recommendedName>
</protein>
<dbReference type="PANTHER" id="PTHR12243:SF67">
    <property type="entry name" value="COREPRESSOR OF PANGOLIN, ISOFORM A-RELATED"/>
    <property type="match status" value="1"/>
</dbReference>
<organism evidence="1 2">
    <name type="scientific">Amphilophus citrinellus</name>
    <name type="common">Midas cichlid</name>
    <name type="synonym">Cichlasoma citrinellum</name>
    <dbReference type="NCBI Taxonomy" id="61819"/>
    <lineage>
        <taxon>Eukaryota</taxon>
        <taxon>Metazoa</taxon>
        <taxon>Chordata</taxon>
        <taxon>Craniata</taxon>
        <taxon>Vertebrata</taxon>
        <taxon>Euteleostomi</taxon>
        <taxon>Actinopterygii</taxon>
        <taxon>Neopterygii</taxon>
        <taxon>Teleostei</taxon>
        <taxon>Neoteleostei</taxon>
        <taxon>Acanthomorphata</taxon>
        <taxon>Ovalentaria</taxon>
        <taxon>Cichlomorphae</taxon>
        <taxon>Cichliformes</taxon>
        <taxon>Cichlidae</taxon>
        <taxon>New World cichlids</taxon>
        <taxon>Cichlasomatinae</taxon>
        <taxon>Heroini</taxon>
        <taxon>Amphilophus</taxon>
    </lineage>
</organism>
<evidence type="ECO:0000313" key="2">
    <source>
        <dbReference type="Proteomes" id="UP000261340"/>
    </source>
</evidence>
<proteinExistence type="predicted"/>
<reference evidence="1" key="1">
    <citation type="submission" date="2025-08" db="UniProtKB">
        <authorList>
            <consortium name="Ensembl"/>
        </authorList>
    </citation>
    <scope>IDENTIFICATION</scope>
</reference>
<reference evidence="1" key="2">
    <citation type="submission" date="2025-09" db="UniProtKB">
        <authorList>
            <consortium name="Ensembl"/>
        </authorList>
    </citation>
    <scope>IDENTIFICATION</scope>
</reference>
<keyword evidence="2" id="KW-1185">Reference proteome</keyword>
<dbReference type="AlphaFoldDB" id="A0A3Q0RV77"/>
<dbReference type="PANTHER" id="PTHR12243">
    <property type="entry name" value="MADF DOMAIN TRANSCRIPTION FACTOR"/>
    <property type="match status" value="1"/>
</dbReference>
<evidence type="ECO:0008006" key="3">
    <source>
        <dbReference type="Google" id="ProtNLM"/>
    </source>
</evidence>
<evidence type="ECO:0000313" key="1">
    <source>
        <dbReference type="Ensembl" id="ENSACIP00000013573.1"/>
    </source>
</evidence>
<dbReference type="InterPro" id="IPR039353">
    <property type="entry name" value="TF_Adf1"/>
</dbReference>
<dbReference type="Proteomes" id="UP000261340">
    <property type="component" value="Unplaced"/>
</dbReference>
<name>A0A3Q0RV77_AMPCI</name>
<accession>A0A3Q0RV77</accession>
<dbReference type="Ensembl" id="ENSACIT00000013942.1">
    <property type="protein sequence ID" value="ENSACIP00000013573.1"/>
    <property type="gene ID" value="ENSACIG00000010568.1"/>
</dbReference>
<dbReference type="GO" id="GO:0006357">
    <property type="term" value="P:regulation of transcription by RNA polymerase II"/>
    <property type="evidence" value="ECO:0007669"/>
    <property type="project" value="TreeGrafter"/>
</dbReference>